<gene>
    <name evidence="3" type="ORF">ET989_00075</name>
</gene>
<sequence length="369" mass="39681">MAKDFDLAAVKADIEASPFDWTAGETALTRMTEAERDHRLGVPLPSKAEVARLEKAGAKIERAALAASADDGVALPAAFNLNNVGGVSYVAGVRNQLGCGSCVAFGSVAALEGTARWTRRMPNLDVDLSEAHLFYGWGASVGRTCDNGWFPEPALGFCTNRGVTFENEWPYSDGNSNGRSLPASWESHRAKSVGVVTLTNNVAGIKQHLNDYGPVAACFIVYADFFAYRGGVYRRTSNDQRGGHCVAIVGYDDAQSAWICKNSWGTGFGEGGFFRIGYGQCGIETWQVVGVRGVNLRTWTGNKAVVGLYASGHDRNAWAYLADHGWLRIGGTTQVAHTTMLTQVAASKTRNRPVNTYCDDGLVTTLYAL</sequence>
<name>A0A4Q9KGD6_9ACTN</name>
<dbReference type="InterPro" id="IPR013128">
    <property type="entry name" value="Peptidase_C1A"/>
</dbReference>
<evidence type="ECO:0000256" key="1">
    <source>
        <dbReference type="ARBA" id="ARBA00008455"/>
    </source>
</evidence>
<organism evidence="3 4">
    <name type="scientific">Propioniciclava sinopodophylli</name>
    <dbReference type="NCBI Taxonomy" id="1837344"/>
    <lineage>
        <taxon>Bacteria</taxon>
        <taxon>Bacillati</taxon>
        <taxon>Actinomycetota</taxon>
        <taxon>Actinomycetes</taxon>
        <taxon>Propionibacteriales</taxon>
        <taxon>Propionibacteriaceae</taxon>
        <taxon>Propioniciclava</taxon>
    </lineage>
</organism>
<dbReference type="InterPro" id="IPR038765">
    <property type="entry name" value="Papain-like_cys_pep_sf"/>
</dbReference>
<evidence type="ECO:0000259" key="2">
    <source>
        <dbReference type="SMART" id="SM00645"/>
    </source>
</evidence>
<dbReference type="Gene3D" id="3.90.70.10">
    <property type="entry name" value="Cysteine proteinases"/>
    <property type="match status" value="1"/>
</dbReference>
<evidence type="ECO:0000313" key="3">
    <source>
        <dbReference type="EMBL" id="TBT88400.1"/>
    </source>
</evidence>
<keyword evidence="4" id="KW-1185">Reference proteome</keyword>
<dbReference type="GO" id="GO:0008234">
    <property type="term" value="F:cysteine-type peptidase activity"/>
    <property type="evidence" value="ECO:0007669"/>
    <property type="project" value="InterPro"/>
</dbReference>
<dbReference type="OrthoDB" id="5289073at2"/>
<dbReference type="EMBL" id="SDMQ01000001">
    <property type="protein sequence ID" value="TBT88400.1"/>
    <property type="molecule type" value="Genomic_DNA"/>
</dbReference>
<dbReference type="InterPro" id="IPR025660">
    <property type="entry name" value="Pept_his_AS"/>
</dbReference>
<dbReference type="Proteomes" id="UP000292373">
    <property type="component" value="Unassembled WGS sequence"/>
</dbReference>
<dbReference type="Pfam" id="PF00112">
    <property type="entry name" value="Peptidase_C1"/>
    <property type="match status" value="1"/>
</dbReference>
<reference evidence="3 4" key="1">
    <citation type="submission" date="2019-01" db="EMBL/GenBank/DDBJ databases">
        <title>Lactibacter flavus gen. nov., sp. nov., a novel bacterium of the family Propionibacteriaceae isolated from raw milk and dairy products.</title>
        <authorList>
            <person name="Huptas C."/>
            <person name="Wenning M."/>
            <person name="Breitenwieser F."/>
            <person name="Doll E."/>
            <person name="Von Neubeck M."/>
            <person name="Busse H.-J."/>
            <person name="Scherer S."/>
        </authorList>
    </citation>
    <scope>NUCLEOTIDE SEQUENCE [LARGE SCALE GENOMIC DNA]</scope>
    <source>
        <strain evidence="3 4">KCTC 33808</strain>
    </source>
</reference>
<dbReference type="AlphaFoldDB" id="A0A4Q9KGD6"/>
<dbReference type="SUPFAM" id="SSF54001">
    <property type="entry name" value="Cysteine proteinases"/>
    <property type="match status" value="1"/>
</dbReference>
<protein>
    <submittedName>
        <fullName evidence="3">Peptidase</fullName>
    </submittedName>
</protein>
<dbReference type="SMART" id="SM00645">
    <property type="entry name" value="Pept_C1"/>
    <property type="match status" value="1"/>
</dbReference>
<accession>A0A4Q9KGD6</accession>
<evidence type="ECO:0000313" key="4">
    <source>
        <dbReference type="Proteomes" id="UP000292373"/>
    </source>
</evidence>
<dbReference type="InterPro" id="IPR000668">
    <property type="entry name" value="Peptidase_C1A_C"/>
</dbReference>
<feature type="domain" description="Peptidase C1A papain C-terminal" evidence="2">
    <location>
        <begin position="75"/>
        <end position="291"/>
    </location>
</feature>
<dbReference type="PROSITE" id="PS00639">
    <property type="entry name" value="THIOL_PROTEASE_HIS"/>
    <property type="match status" value="1"/>
</dbReference>
<comment type="caution">
    <text evidence="3">The sequence shown here is derived from an EMBL/GenBank/DDBJ whole genome shotgun (WGS) entry which is preliminary data.</text>
</comment>
<comment type="similarity">
    <text evidence="1">Belongs to the peptidase C1 family.</text>
</comment>
<dbReference type="GO" id="GO:0006508">
    <property type="term" value="P:proteolysis"/>
    <property type="evidence" value="ECO:0007669"/>
    <property type="project" value="InterPro"/>
</dbReference>
<dbReference type="RefSeq" id="WP_131166531.1">
    <property type="nucleotide sequence ID" value="NZ_SDMQ01000001.1"/>
</dbReference>
<dbReference type="PANTHER" id="PTHR12411">
    <property type="entry name" value="CYSTEINE PROTEASE FAMILY C1-RELATED"/>
    <property type="match status" value="1"/>
</dbReference>
<proteinExistence type="inferred from homology"/>